<organism evidence="2 3">
    <name type="scientific">Nostoc minutum NIES-26</name>
    <dbReference type="NCBI Taxonomy" id="1844469"/>
    <lineage>
        <taxon>Bacteria</taxon>
        <taxon>Bacillati</taxon>
        <taxon>Cyanobacteriota</taxon>
        <taxon>Cyanophyceae</taxon>
        <taxon>Nostocales</taxon>
        <taxon>Nostocaceae</taxon>
        <taxon>Nostoc</taxon>
    </lineage>
</organism>
<feature type="transmembrane region" description="Helical" evidence="1">
    <location>
        <begin position="12"/>
        <end position="32"/>
    </location>
</feature>
<reference evidence="2" key="1">
    <citation type="submission" date="2016-04" db="EMBL/GenBank/DDBJ databases">
        <authorList>
            <person name="Tabuchi Yagui T.R."/>
        </authorList>
    </citation>
    <scope>NUCLEOTIDE SEQUENCE [LARGE SCALE GENOMIC DNA]</scope>
    <source>
        <strain evidence="2">NIES-26</strain>
    </source>
</reference>
<feature type="transmembrane region" description="Helical" evidence="1">
    <location>
        <begin position="38"/>
        <end position="58"/>
    </location>
</feature>
<evidence type="ECO:0000313" key="2">
    <source>
        <dbReference type="EMBL" id="RCJ18285.1"/>
    </source>
</evidence>
<evidence type="ECO:0000313" key="3">
    <source>
        <dbReference type="Proteomes" id="UP000252107"/>
    </source>
</evidence>
<proteinExistence type="predicted"/>
<dbReference type="Proteomes" id="UP000252107">
    <property type="component" value="Unassembled WGS sequence"/>
</dbReference>
<feature type="transmembrane region" description="Helical" evidence="1">
    <location>
        <begin position="65"/>
        <end position="84"/>
    </location>
</feature>
<evidence type="ECO:0000256" key="1">
    <source>
        <dbReference type="SAM" id="Phobius"/>
    </source>
</evidence>
<feature type="transmembrane region" description="Helical" evidence="1">
    <location>
        <begin position="90"/>
        <end position="107"/>
    </location>
</feature>
<accession>A0A367Q2N5</accession>
<keyword evidence="1" id="KW-1133">Transmembrane helix</keyword>
<sequence length="114" mass="12745">MGRLLIKLIGIILLFTGIYFFSQNIIFVSGYYSYFYRSLPASGSVLAIMAGIFALVFFRRDTGNLGWILLSIGIVLVFLSGGVILRPTSLWNFFIAFTALAIGYKLLNEGRINF</sequence>
<keyword evidence="1" id="KW-0472">Membrane</keyword>
<comment type="caution">
    <text evidence="2">The sequence shown here is derived from an EMBL/GenBank/DDBJ whole genome shotgun (WGS) entry which is preliminary data.</text>
</comment>
<protein>
    <submittedName>
        <fullName evidence="2">Uncharacterized protein</fullName>
    </submittedName>
</protein>
<name>A0A367Q2N5_9NOSO</name>
<keyword evidence="3" id="KW-1185">Reference proteome</keyword>
<gene>
    <name evidence="2" type="ORF">A6770_06840</name>
</gene>
<dbReference type="AlphaFoldDB" id="A0A367Q2N5"/>
<keyword evidence="1" id="KW-0812">Transmembrane</keyword>
<dbReference type="EMBL" id="LXQD01000350">
    <property type="protein sequence ID" value="RCJ18285.1"/>
    <property type="molecule type" value="Genomic_DNA"/>
</dbReference>